<organism evidence="4 5">
    <name type="scientific">Guyanagaster necrorhizus</name>
    <dbReference type="NCBI Taxonomy" id="856835"/>
    <lineage>
        <taxon>Eukaryota</taxon>
        <taxon>Fungi</taxon>
        <taxon>Dikarya</taxon>
        <taxon>Basidiomycota</taxon>
        <taxon>Agaricomycotina</taxon>
        <taxon>Agaricomycetes</taxon>
        <taxon>Agaricomycetidae</taxon>
        <taxon>Agaricales</taxon>
        <taxon>Marasmiineae</taxon>
        <taxon>Physalacriaceae</taxon>
        <taxon>Guyanagaster</taxon>
    </lineage>
</organism>
<dbReference type="InterPro" id="IPR001466">
    <property type="entry name" value="Beta-lactam-related"/>
</dbReference>
<feature type="domain" description="Beta-lactamase-related" evidence="3">
    <location>
        <begin position="52"/>
        <end position="303"/>
    </location>
</feature>
<accession>A0A9P7VGI7</accession>
<evidence type="ECO:0000256" key="2">
    <source>
        <dbReference type="SAM" id="SignalP"/>
    </source>
</evidence>
<dbReference type="PANTHER" id="PTHR46825:SF15">
    <property type="entry name" value="BETA-LACTAMASE-RELATED DOMAIN-CONTAINING PROTEIN"/>
    <property type="match status" value="1"/>
</dbReference>
<evidence type="ECO:0000313" key="5">
    <source>
        <dbReference type="Proteomes" id="UP000812287"/>
    </source>
</evidence>
<dbReference type="AlphaFoldDB" id="A0A9P7VGI7"/>
<dbReference type="OrthoDB" id="5946976at2759"/>
<proteinExistence type="inferred from homology"/>
<dbReference type="EMBL" id="MU250569">
    <property type="protein sequence ID" value="KAG7440581.1"/>
    <property type="molecule type" value="Genomic_DNA"/>
</dbReference>
<evidence type="ECO:0000256" key="1">
    <source>
        <dbReference type="ARBA" id="ARBA00038215"/>
    </source>
</evidence>
<dbReference type="PANTHER" id="PTHR46825">
    <property type="entry name" value="D-ALANYL-D-ALANINE-CARBOXYPEPTIDASE/ENDOPEPTIDASE AMPH"/>
    <property type="match status" value="1"/>
</dbReference>
<evidence type="ECO:0000259" key="3">
    <source>
        <dbReference type="Pfam" id="PF00144"/>
    </source>
</evidence>
<dbReference type="Pfam" id="PF00144">
    <property type="entry name" value="Beta-lactamase"/>
    <property type="match status" value="1"/>
</dbReference>
<protein>
    <submittedName>
        <fullName evidence="4">Beta-lactamase/transpeptidase-like protein</fullName>
    </submittedName>
</protein>
<comment type="caution">
    <text evidence="4">The sequence shown here is derived from an EMBL/GenBank/DDBJ whole genome shotgun (WGS) entry which is preliminary data.</text>
</comment>
<keyword evidence="2" id="KW-0732">Signal</keyword>
<dbReference type="SUPFAM" id="SSF56601">
    <property type="entry name" value="beta-lactamase/transpeptidase-like"/>
    <property type="match status" value="1"/>
</dbReference>
<evidence type="ECO:0000313" key="4">
    <source>
        <dbReference type="EMBL" id="KAG7440581.1"/>
    </source>
</evidence>
<reference evidence="4" key="1">
    <citation type="submission" date="2020-11" db="EMBL/GenBank/DDBJ databases">
        <title>Adaptations for nitrogen fixation in a non-lichenized fungal sporocarp promotes dispersal by wood-feeding termites.</title>
        <authorList>
            <consortium name="DOE Joint Genome Institute"/>
            <person name="Koch R.A."/>
            <person name="Yoon G."/>
            <person name="Arayal U."/>
            <person name="Lail K."/>
            <person name="Amirebrahimi M."/>
            <person name="Labutti K."/>
            <person name="Lipzen A."/>
            <person name="Riley R."/>
            <person name="Barry K."/>
            <person name="Henrissat B."/>
            <person name="Grigoriev I.V."/>
            <person name="Herr J.R."/>
            <person name="Aime M.C."/>
        </authorList>
    </citation>
    <scope>NUCLEOTIDE SEQUENCE</scope>
    <source>
        <strain evidence="4">MCA 3950</strain>
    </source>
</reference>
<gene>
    <name evidence="4" type="ORF">BT62DRAFT_937839</name>
</gene>
<feature type="chain" id="PRO_5040393065" evidence="2">
    <location>
        <begin position="20"/>
        <end position="342"/>
    </location>
</feature>
<name>A0A9P7VGI7_9AGAR</name>
<feature type="signal peptide" evidence="2">
    <location>
        <begin position="1"/>
        <end position="19"/>
    </location>
</feature>
<sequence>MIGDLVAFLLVYSCALASAGQTPFFLTRDPVLSPHVDAFISGILAEWNTPGGVSVAVVQKHGDGTWSVETKGYGNASADGRQMTEDSLFFIASNSKLFNIAATGLLISNESLSRRISWDTKIASIVPEWELKDPIASSQSTITDVMSHRTGLPRHDLMYGRTDNVTSILKRLRHLEPSAEFRDIYQYNNNMYMLLSYLPELLLPHKPSFARYVKEHIFEPLGLTSTTYSLDVAQASGNLVQGMARDGINKTENIFGRGTPRAMWHPNWFLSGGEDGNYKAGAGGVISSAKDAATWLQALLEDGRNPVTNESVIPPYVIEKVATGKTVQTGYAFVPILSHDVL</sequence>
<keyword evidence="5" id="KW-1185">Reference proteome</keyword>
<dbReference type="Proteomes" id="UP000812287">
    <property type="component" value="Unassembled WGS sequence"/>
</dbReference>
<comment type="similarity">
    <text evidence="1">Belongs to the peptidase S12 family.</text>
</comment>
<dbReference type="RefSeq" id="XP_043034081.1">
    <property type="nucleotide sequence ID" value="XM_043187415.1"/>
</dbReference>
<dbReference type="Gene3D" id="3.40.710.10">
    <property type="entry name" value="DD-peptidase/beta-lactamase superfamily"/>
    <property type="match status" value="1"/>
</dbReference>
<dbReference type="InterPro" id="IPR050491">
    <property type="entry name" value="AmpC-like"/>
</dbReference>
<dbReference type="GeneID" id="66109712"/>
<dbReference type="InterPro" id="IPR012338">
    <property type="entry name" value="Beta-lactam/transpept-like"/>
</dbReference>